<dbReference type="AlphaFoldDB" id="A0A6N8EC69"/>
<keyword evidence="2" id="KW-0472">Membrane</keyword>
<comment type="caution">
    <text evidence="3">The sequence shown here is derived from an EMBL/GenBank/DDBJ whole genome shotgun (WGS) entry which is preliminary data.</text>
</comment>
<feature type="transmembrane region" description="Helical" evidence="2">
    <location>
        <begin position="6"/>
        <end position="25"/>
    </location>
</feature>
<proteinExistence type="predicted"/>
<dbReference type="Pfam" id="PF03334">
    <property type="entry name" value="PhaG_MnhG_YufB"/>
    <property type="match status" value="1"/>
</dbReference>
<gene>
    <name evidence="3" type="ORF">GJ668_05180</name>
</gene>
<accession>A0A6N8EC69</accession>
<dbReference type="Proteomes" id="UP000434044">
    <property type="component" value="Unassembled WGS sequence"/>
</dbReference>
<dbReference type="NCBIfam" id="TIGR01300">
    <property type="entry name" value="CPA3_mnhG_phaG"/>
    <property type="match status" value="1"/>
</dbReference>
<dbReference type="PANTHER" id="PTHR34703">
    <property type="entry name" value="ANTIPORTER SUBUNIT MNHG2-RELATED"/>
    <property type="match status" value="1"/>
</dbReference>
<protein>
    <submittedName>
        <fullName evidence="3">Na+/H+ antiporter subunit G</fullName>
    </submittedName>
</protein>
<name>A0A6N8EC69_9GAMM</name>
<dbReference type="RefSeq" id="WP_155449075.1">
    <property type="nucleotide sequence ID" value="NZ_WNKT01000007.1"/>
</dbReference>
<dbReference type="InterPro" id="IPR005133">
    <property type="entry name" value="PhaG_MnhG_YufB"/>
</dbReference>
<keyword evidence="4" id="KW-1185">Reference proteome</keyword>
<evidence type="ECO:0000313" key="4">
    <source>
        <dbReference type="Proteomes" id="UP000434044"/>
    </source>
</evidence>
<feature type="region of interest" description="Disordered" evidence="1">
    <location>
        <begin position="101"/>
        <end position="133"/>
    </location>
</feature>
<feature type="transmembrane region" description="Helical" evidence="2">
    <location>
        <begin position="68"/>
        <end position="86"/>
    </location>
</feature>
<dbReference type="OrthoDB" id="9813804at2"/>
<evidence type="ECO:0000313" key="3">
    <source>
        <dbReference type="EMBL" id="MTW20489.1"/>
    </source>
</evidence>
<sequence length="133" mass="14504">MLEITISVLILIGAIFTFIGSLGLARMPDFYTRLHGPTKATTIGVGSLLIASMIHFSTQDDGLSFHEVLVTLFLFITAPVSAHLLSKAALHLRIRSLSEPPPLVDAVDRDVLTNGEPLPRRSRAPRPNAHQSR</sequence>
<evidence type="ECO:0000256" key="1">
    <source>
        <dbReference type="SAM" id="MobiDB-lite"/>
    </source>
</evidence>
<dbReference type="EMBL" id="WNKT01000007">
    <property type="protein sequence ID" value="MTW20489.1"/>
    <property type="molecule type" value="Genomic_DNA"/>
</dbReference>
<dbReference type="NCBIfam" id="NF009316">
    <property type="entry name" value="PRK12674.1-5"/>
    <property type="match status" value="1"/>
</dbReference>
<organism evidence="3 4">
    <name type="scientific">Allochromatium palmeri</name>
    <dbReference type="NCBI Taxonomy" id="231048"/>
    <lineage>
        <taxon>Bacteria</taxon>
        <taxon>Pseudomonadati</taxon>
        <taxon>Pseudomonadota</taxon>
        <taxon>Gammaproteobacteria</taxon>
        <taxon>Chromatiales</taxon>
        <taxon>Chromatiaceae</taxon>
        <taxon>Allochromatium</taxon>
    </lineage>
</organism>
<keyword evidence="2" id="KW-1133">Transmembrane helix</keyword>
<dbReference type="GO" id="GO:0015385">
    <property type="term" value="F:sodium:proton antiporter activity"/>
    <property type="evidence" value="ECO:0007669"/>
    <property type="project" value="TreeGrafter"/>
</dbReference>
<reference evidence="3 4" key="1">
    <citation type="submission" date="2019-11" db="EMBL/GenBank/DDBJ databases">
        <title>Whole-genome sequence of the anaerobic purple sulfur bacterium Allochromatium palmeri DSM 15591.</title>
        <authorList>
            <person name="Kyndt J.A."/>
            <person name="Meyer T.E."/>
        </authorList>
    </citation>
    <scope>NUCLEOTIDE SEQUENCE [LARGE SCALE GENOMIC DNA]</scope>
    <source>
        <strain evidence="3 4">DSM 15591</strain>
    </source>
</reference>
<keyword evidence="2" id="KW-0812">Transmembrane</keyword>
<dbReference type="PANTHER" id="PTHR34703:SF1">
    <property type="entry name" value="ANTIPORTER SUBUNIT MNHG2-RELATED"/>
    <property type="match status" value="1"/>
</dbReference>
<evidence type="ECO:0000256" key="2">
    <source>
        <dbReference type="SAM" id="Phobius"/>
    </source>
</evidence>